<dbReference type="InterPro" id="IPR018378">
    <property type="entry name" value="C-type_lectin_CS"/>
</dbReference>
<sequence length="336" mass="38472">MVLALSGLTAPSSGATTEFRLVELRKTWTEARSYCREAFTDLATVEHQSANDELLSAARRLGDHAWIGLYDNRAVGWTWALGEEDSTNQYSNWEAGQPDNKNYGQTCGAIKPSGLWIDRFCQVLRPAVCYDEKGPDDYIIVAAQQTWYEARAYCRSHFTDLASGTTRAETNRISSLLTAESWFGLHRKTWAYWSDRTPNSFTNWDQNQPRGRGSPVVACAALHTTTGMWWDVDCDVENYFICQKVYSRQQQTFKLRFKSRADMTDPALQQQLLQQLHHKLETSGLSDFKLRWTQTDGEAFHKEPKTKKQKDVISSKEALVRHSYSNVEFPKLNLTQ</sequence>
<dbReference type="InterPro" id="IPR016187">
    <property type="entry name" value="CTDL_fold"/>
</dbReference>
<dbReference type="SUPFAM" id="SSF56436">
    <property type="entry name" value="C-type lectin-like"/>
    <property type="match status" value="2"/>
</dbReference>
<dbReference type="PANTHER" id="PTHR45784:SF3">
    <property type="entry name" value="C-TYPE LECTIN DOMAIN FAMILY 4 MEMBER K-LIKE-RELATED"/>
    <property type="match status" value="1"/>
</dbReference>
<evidence type="ECO:0000256" key="1">
    <source>
        <dbReference type="ARBA" id="ARBA00023157"/>
    </source>
</evidence>
<feature type="domain" description="C-type lectin" evidence="2">
    <location>
        <begin position="19"/>
        <end position="130"/>
    </location>
</feature>
<organism evidence="3 4">
    <name type="scientific">Liparis tanakae</name>
    <name type="common">Tanaka's snailfish</name>
    <dbReference type="NCBI Taxonomy" id="230148"/>
    <lineage>
        <taxon>Eukaryota</taxon>
        <taxon>Metazoa</taxon>
        <taxon>Chordata</taxon>
        <taxon>Craniata</taxon>
        <taxon>Vertebrata</taxon>
        <taxon>Euteleostomi</taxon>
        <taxon>Actinopterygii</taxon>
        <taxon>Neopterygii</taxon>
        <taxon>Teleostei</taxon>
        <taxon>Neoteleostei</taxon>
        <taxon>Acanthomorphata</taxon>
        <taxon>Eupercaria</taxon>
        <taxon>Perciformes</taxon>
        <taxon>Cottioidei</taxon>
        <taxon>Cottales</taxon>
        <taxon>Liparidae</taxon>
        <taxon>Liparis</taxon>
    </lineage>
</organism>
<proteinExistence type="predicted"/>
<dbReference type="AlphaFoldDB" id="A0A4Z2EVU4"/>
<dbReference type="InterPro" id="IPR001304">
    <property type="entry name" value="C-type_lectin-like"/>
</dbReference>
<dbReference type="OrthoDB" id="7357196at2759"/>
<evidence type="ECO:0000313" key="3">
    <source>
        <dbReference type="EMBL" id="TNN32929.1"/>
    </source>
</evidence>
<evidence type="ECO:0000259" key="2">
    <source>
        <dbReference type="PROSITE" id="PS50041"/>
    </source>
</evidence>
<comment type="caution">
    <text evidence="3">The sequence shown here is derived from an EMBL/GenBank/DDBJ whole genome shotgun (WGS) entry which is preliminary data.</text>
</comment>
<dbReference type="Pfam" id="PF00059">
    <property type="entry name" value="Lectin_C"/>
    <property type="match status" value="2"/>
</dbReference>
<feature type="domain" description="C-type lectin" evidence="2">
    <location>
        <begin position="138"/>
        <end position="243"/>
    </location>
</feature>
<reference evidence="3 4" key="1">
    <citation type="submission" date="2019-03" db="EMBL/GenBank/DDBJ databases">
        <title>First draft genome of Liparis tanakae, snailfish: a comprehensive survey of snailfish specific genes.</title>
        <authorList>
            <person name="Kim W."/>
            <person name="Song I."/>
            <person name="Jeong J.-H."/>
            <person name="Kim D."/>
            <person name="Kim S."/>
            <person name="Ryu S."/>
            <person name="Song J.Y."/>
            <person name="Lee S.K."/>
        </authorList>
    </citation>
    <scope>NUCLEOTIDE SEQUENCE [LARGE SCALE GENOMIC DNA]</scope>
    <source>
        <tissue evidence="3">Muscle</tissue>
    </source>
</reference>
<keyword evidence="1" id="KW-1015">Disulfide bond</keyword>
<dbReference type="EMBL" id="SRLO01002431">
    <property type="protein sequence ID" value="TNN32929.1"/>
    <property type="molecule type" value="Genomic_DNA"/>
</dbReference>
<accession>A0A4Z2EVU4</accession>
<dbReference type="PROSITE" id="PS50041">
    <property type="entry name" value="C_TYPE_LECTIN_2"/>
    <property type="match status" value="2"/>
</dbReference>
<dbReference type="CDD" id="cd00037">
    <property type="entry name" value="CLECT"/>
    <property type="match status" value="1"/>
</dbReference>
<dbReference type="Gene3D" id="3.10.100.10">
    <property type="entry name" value="Mannose-Binding Protein A, subunit A"/>
    <property type="match status" value="2"/>
</dbReference>
<dbReference type="PROSITE" id="PS00615">
    <property type="entry name" value="C_TYPE_LECTIN_1"/>
    <property type="match status" value="2"/>
</dbReference>
<dbReference type="PANTHER" id="PTHR45784">
    <property type="entry name" value="C-TYPE LECTIN DOMAIN FAMILY 20 MEMBER A-RELATED"/>
    <property type="match status" value="1"/>
</dbReference>
<evidence type="ECO:0000313" key="4">
    <source>
        <dbReference type="Proteomes" id="UP000314294"/>
    </source>
</evidence>
<gene>
    <name evidence="3" type="primary">MRC1_8</name>
    <name evidence="3" type="ORF">EYF80_056909</name>
</gene>
<keyword evidence="3" id="KW-0675">Receptor</keyword>
<name>A0A4Z2EVU4_9TELE</name>
<dbReference type="SMART" id="SM00034">
    <property type="entry name" value="CLECT"/>
    <property type="match status" value="2"/>
</dbReference>
<dbReference type="Proteomes" id="UP000314294">
    <property type="component" value="Unassembled WGS sequence"/>
</dbReference>
<keyword evidence="4" id="KW-1185">Reference proteome</keyword>
<protein>
    <submittedName>
        <fullName evidence="3">Macrophage mannose receptor 1</fullName>
    </submittedName>
</protein>
<dbReference type="InterPro" id="IPR016186">
    <property type="entry name" value="C-type_lectin-like/link_sf"/>
</dbReference>